<evidence type="ECO:0000256" key="1">
    <source>
        <dbReference type="SAM" id="SignalP"/>
    </source>
</evidence>
<feature type="signal peptide" evidence="1">
    <location>
        <begin position="1"/>
        <end position="23"/>
    </location>
</feature>
<name>A0A1B4LJM0_9BURK</name>
<keyword evidence="1" id="KW-0732">Signal</keyword>
<sequence length="157" mass="16927">MRSRPFVVLLAWLALLVGQVAPAAANDLTRSVTSGDIAVNFGVVPANQTAAAGGSAADASSNVNLYLLTVALFDRSTGKRIENAHITAVVKGPRSEASSFHTKPKQMQLEPARDGNAVTYGHVFDARWKGIYHIDLAITRDGSTHVEHVRLNYDQQF</sequence>
<proteinExistence type="predicted"/>
<evidence type="ECO:0000313" key="2">
    <source>
        <dbReference type="EMBL" id="AOJ77334.1"/>
    </source>
</evidence>
<dbReference type="AlphaFoldDB" id="A0A1B4LJM0"/>
<dbReference type="RefSeq" id="WP_011880360.1">
    <property type="nucleotide sequence ID" value="NZ_CP013421.1"/>
</dbReference>
<protein>
    <recommendedName>
        <fullName evidence="4">DUF4426 domain-containing protein</fullName>
    </recommendedName>
</protein>
<gene>
    <name evidence="2" type="ORF">WJ35_17015</name>
</gene>
<dbReference type="GeneID" id="45683616"/>
<accession>A0A1B4LJM0</accession>
<reference evidence="2 3" key="1">
    <citation type="submission" date="2015-12" db="EMBL/GenBank/DDBJ databases">
        <title>Diversity of Burkholderia near neighbor genomes.</title>
        <authorList>
            <person name="Sahl J."/>
            <person name="Wagner D."/>
            <person name="Keim P."/>
        </authorList>
    </citation>
    <scope>NUCLEOTIDE SEQUENCE [LARGE SCALE GENOMIC DNA]</scope>
    <source>
        <strain evidence="2 3">MSMB0783</strain>
    </source>
</reference>
<organism evidence="2 3">
    <name type="scientific">Burkholderia ubonensis</name>
    <dbReference type="NCBI Taxonomy" id="101571"/>
    <lineage>
        <taxon>Bacteria</taxon>
        <taxon>Pseudomonadati</taxon>
        <taxon>Pseudomonadota</taxon>
        <taxon>Betaproteobacteria</taxon>
        <taxon>Burkholderiales</taxon>
        <taxon>Burkholderiaceae</taxon>
        <taxon>Burkholderia</taxon>
        <taxon>Burkholderia cepacia complex</taxon>
    </lineage>
</organism>
<dbReference type="Proteomes" id="UP000243680">
    <property type="component" value="Chromosome 3"/>
</dbReference>
<evidence type="ECO:0000313" key="3">
    <source>
        <dbReference type="Proteomes" id="UP000243680"/>
    </source>
</evidence>
<dbReference type="EMBL" id="CP013421">
    <property type="protein sequence ID" value="AOJ77334.1"/>
    <property type="molecule type" value="Genomic_DNA"/>
</dbReference>
<feature type="chain" id="PRO_5008565078" description="DUF4426 domain-containing protein" evidence="1">
    <location>
        <begin position="24"/>
        <end position="157"/>
    </location>
</feature>
<evidence type="ECO:0008006" key="4">
    <source>
        <dbReference type="Google" id="ProtNLM"/>
    </source>
</evidence>